<dbReference type="RefSeq" id="WP_050672185.1">
    <property type="nucleotide sequence ID" value="NZ_LAIR01000003.1"/>
</dbReference>
<dbReference type="GO" id="GO:0016746">
    <property type="term" value="F:acyltransferase activity"/>
    <property type="evidence" value="ECO:0007669"/>
    <property type="project" value="InterPro"/>
</dbReference>
<name>A0A0L6CE94_9MICO</name>
<dbReference type="InterPro" id="IPR042261">
    <property type="entry name" value="Lsr2-like_dimerization"/>
</dbReference>
<dbReference type="PATRIC" id="fig|1631356.3.peg.4431"/>
<organism evidence="5 6">
    <name type="scientific">Luteipulveratus halotolerans</name>
    <dbReference type="NCBI Taxonomy" id="1631356"/>
    <lineage>
        <taxon>Bacteria</taxon>
        <taxon>Bacillati</taxon>
        <taxon>Actinomycetota</taxon>
        <taxon>Actinomycetes</taxon>
        <taxon>Micrococcales</taxon>
        <taxon>Dermacoccaceae</taxon>
        <taxon>Luteipulveratus</taxon>
    </lineage>
</organism>
<gene>
    <name evidence="5" type="ORF">VV01_21915</name>
</gene>
<evidence type="ECO:0000313" key="6">
    <source>
        <dbReference type="Proteomes" id="UP000037397"/>
    </source>
</evidence>
<evidence type="ECO:0000259" key="4">
    <source>
        <dbReference type="Pfam" id="PF23359"/>
    </source>
</evidence>
<dbReference type="Gene3D" id="4.10.320.10">
    <property type="entry name" value="E3-binding domain"/>
    <property type="match status" value="1"/>
</dbReference>
<keyword evidence="1" id="KW-0238">DNA-binding</keyword>
<reference evidence="6" key="1">
    <citation type="submission" date="2015-03" db="EMBL/GenBank/DDBJ databases">
        <title>Luteipulveratus halotolerans sp. nov., a novel actinobacterium (Dermacoccaceae) from Sarawak, Malaysia.</title>
        <authorList>
            <person name="Juboi H."/>
            <person name="Basik A."/>
            <person name="Shamsul S.S."/>
            <person name="Arnold P."/>
            <person name="Schmitt E.K."/>
            <person name="Sanglier J.-J."/>
            <person name="Yeo T."/>
        </authorList>
    </citation>
    <scope>NUCLEOTIDE SEQUENCE [LARGE SCALE GENOMIC DNA]</scope>
    <source>
        <strain evidence="6">C296001</strain>
    </source>
</reference>
<dbReference type="STRING" id="1631356.VV01_21915"/>
<dbReference type="AlphaFoldDB" id="A0A0L6CE94"/>
<evidence type="ECO:0000256" key="2">
    <source>
        <dbReference type="SAM" id="MobiDB-lite"/>
    </source>
</evidence>
<dbReference type="InterPro" id="IPR024412">
    <property type="entry name" value="Lsr2_dim_dom"/>
</dbReference>
<dbReference type="Pfam" id="PF11774">
    <property type="entry name" value="Lsr2"/>
    <property type="match status" value="1"/>
</dbReference>
<evidence type="ECO:0008006" key="7">
    <source>
        <dbReference type="Google" id="ProtNLM"/>
    </source>
</evidence>
<dbReference type="Proteomes" id="UP000037397">
    <property type="component" value="Unassembled WGS sequence"/>
</dbReference>
<dbReference type="OrthoDB" id="4113332at2"/>
<accession>A0A0L6CE94</accession>
<sequence>MAQKVQVLLIDDVDGSEAAESLTFGLDGVTYEIDLSASNADQMRHSFEGWIANARRVGGRKNSSRTSRRDELHKVREWARANGHTVSDRGRVSQDIQDAYDKAHR</sequence>
<comment type="caution">
    <text evidence="5">The sequence shown here is derived from an EMBL/GenBank/DDBJ whole genome shotgun (WGS) entry which is preliminary data.</text>
</comment>
<feature type="region of interest" description="Disordered" evidence="2">
    <location>
        <begin position="83"/>
        <end position="105"/>
    </location>
</feature>
<dbReference type="InterPro" id="IPR055370">
    <property type="entry name" value="Lsr2_DNA-bd"/>
</dbReference>
<evidence type="ECO:0000313" key="5">
    <source>
        <dbReference type="EMBL" id="KNX35915.1"/>
    </source>
</evidence>
<protein>
    <recommendedName>
        <fullName evidence="7">Nucleoid-associated protein Lsr2</fullName>
    </recommendedName>
</protein>
<feature type="domain" description="Lsr2 dimerization" evidence="3">
    <location>
        <begin position="1"/>
        <end position="58"/>
    </location>
</feature>
<keyword evidence="6" id="KW-1185">Reference proteome</keyword>
<feature type="domain" description="Lsr2 DNA-binding" evidence="4">
    <location>
        <begin position="68"/>
        <end position="103"/>
    </location>
</feature>
<dbReference type="EMBL" id="LAIR01000003">
    <property type="protein sequence ID" value="KNX35915.1"/>
    <property type="molecule type" value="Genomic_DNA"/>
</dbReference>
<evidence type="ECO:0000256" key="1">
    <source>
        <dbReference type="ARBA" id="ARBA00023125"/>
    </source>
</evidence>
<dbReference type="InterPro" id="IPR036625">
    <property type="entry name" value="E3-bd_dom_sf"/>
</dbReference>
<dbReference type="Gene3D" id="3.30.60.230">
    <property type="entry name" value="Lsr2, dimerization domain"/>
    <property type="match status" value="1"/>
</dbReference>
<proteinExistence type="predicted"/>
<dbReference type="GO" id="GO:0003677">
    <property type="term" value="F:DNA binding"/>
    <property type="evidence" value="ECO:0007669"/>
    <property type="project" value="UniProtKB-KW"/>
</dbReference>
<dbReference type="Pfam" id="PF23359">
    <property type="entry name" value="Lsr2_DNA-bd"/>
    <property type="match status" value="1"/>
</dbReference>
<evidence type="ECO:0000259" key="3">
    <source>
        <dbReference type="Pfam" id="PF11774"/>
    </source>
</evidence>